<feature type="region of interest" description="Disordered" evidence="1">
    <location>
        <begin position="371"/>
        <end position="403"/>
    </location>
</feature>
<reference evidence="3 4" key="1">
    <citation type="submission" date="2024-06" db="EMBL/GenBank/DDBJ databases">
        <title>Complete genome of Phlyctema vagabunda strain 19-DSS-EL-015.</title>
        <authorList>
            <person name="Fiorenzani C."/>
        </authorList>
    </citation>
    <scope>NUCLEOTIDE SEQUENCE [LARGE SCALE GENOMIC DNA]</scope>
    <source>
        <strain evidence="3 4">19-DSS-EL-015</strain>
    </source>
</reference>
<accession>A0ABR4P8G0</accession>
<feature type="domain" description="DUF7918" evidence="2">
    <location>
        <begin position="54"/>
        <end position="237"/>
    </location>
</feature>
<feature type="compositionally biased region" description="Low complexity" evidence="1">
    <location>
        <begin position="384"/>
        <end position="403"/>
    </location>
</feature>
<feature type="compositionally biased region" description="Polar residues" evidence="1">
    <location>
        <begin position="275"/>
        <end position="295"/>
    </location>
</feature>
<feature type="region of interest" description="Disordered" evidence="1">
    <location>
        <begin position="504"/>
        <end position="586"/>
    </location>
</feature>
<feature type="compositionally biased region" description="Polar residues" evidence="1">
    <location>
        <begin position="445"/>
        <end position="455"/>
    </location>
</feature>
<feature type="region of interest" description="Disordered" evidence="1">
    <location>
        <begin position="445"/>
        <end position="469"/>
    </location>
</feature>
<dbReference type="EMBL" id="JBFCZG010000007">
    <property type="protein sequence ID" value="KAL3419606.1"/>
    <property type="molecule type" value="Genomic_DNA"/>
</dbReference>
<dbReference type="InterPro" id="IPR057678">
    <property type="entry name" value="DUF7918"/>
</dbReference>
<dbReference type="Proteomes" id="UP001629113">
    <property type="component" value="Unassembled WGS sequence"/>
</dbReference>
<evidence type="ECO:0000256" key="1">
    <source>
        <dbReference type="SAM" id="MobiDB-lite"/>
    </source>
</evidence>
<protein>
    <recommendedName>
        <fullName evidence="2">DUF7918 domain-containing protein</fullName>
    </recommendedName>
</protein>
<name>A0ABR4P8G0_9HELO</name>
<evidence type="ECO:0000313" key="4">
    <source>
        <dbReference type="Proteomes" id="UP001629113"/>
    </source>
</evidence>
<evidence type="ECO:0000259" key="2">
    <source>
        <dbReference type="Pfam" id="PF25534"/>
    </source>
</evidence>
<keyword evidence="4" id="KW-1185">Reference proteome</keyword>
<evidence type="ECO:0000313" key="3">
    <source>
        <dbReference type="EMBL" id="KAL3419606.1"/>
    </source>
</evidence>
<feature type="region of interest" description="Disordered" evidence="1">
    <location>
        <begin position="313"/>
        <end position="348"/>
    </location>
</feature>
<organism evidence="3 4">
    <name type="scientific">Phlyctema vagabunda</name>
    <dbReference type="NCBI Taxonomy" id="108571"/>
    <lineage>
        <taxon>Eukaryota</taxon>
        <taxon>Fungi</taxon>
        <taxon>Dikarya</taxon>
        <taxon>Ascomycota</taxon>
        <taxon>Pezizomycotina</taxon>
        <taxon>Leotiomycetes</taxon>
        <taxon>Helotiales</taxon>
        <taxon>Dermateaceae</taxon>
        <taxon>Phlyctema</taxon>
    </lineage>
</organism>
<comment type="caution">
    <text evidence="3">The sequence shown here is derived from an EMBL/GenBank/DDBJ whole genome shotgun (WGS) entry which is preliminary data.</text>
</comment>
<sequence>MPIHKGVQISVISQWELSIHPEFPHPETSEHKKEFEEKKKRSIPTTALSESLVHSSVSVYIPSVKGARFWLRYSVLEPQAQECKLWYFKLYMNGRHISSWGIDTKQDTSGQVMRGLFEPSSRWNFKEKGRLYKRKGTESRPFFFSNQGEAQSAAIDGGSIMVIVYRAKGRRRRIAEIEGFKNQDKYGITMPSGGLIDKPQDVKYYDYHLLDARDEPYAVFRIHYRSWTFLEALNLIPPRHPQVLLPTTASIISLNRNPDLREDLEPDHDWETIDTETPSNLASPESNQGSPTSTPFIADVIGDSPKLAKANIEKESASPAKLRPSSMEINPLRLNPAKRSSVVIRSRHRSSSSELEDPFWVGESVRPLPQIPTSRRLSRQPDDSGSPVRRLSRRSSAASHAPSIAPSLLSYADRESTNSPELVINIAAAVAVLSPTAMVFERPSANNSFESSANDPSPPTPPPKDDVVEPIILTPNVTIRKHRRSVNKNPRAWSGSIHAAISPTESEWMARTPSPAPKQSTESVDVADVNKPKAPQKQKEKYKERKMKLMNSWKENKNKVLHSHRRTDSASERDDEEVKSRRGNWI</sequence>
<feature type="region of interest" description="Disordered" evidence="1">
    <location>
        <begin position="270"/>
        <end position="299"/>
    </location>
</feature>
<proteinExistence type="predicted"/>
<dbReference type="Pfam" id="PF25534">
    <property type="entry name" value="DUF7918"/>
    <property type="match status" value="1"/>
</dbReference>
<feature type="compositionally biased region" description="Basic and acidic residues" evidence="1">
    <location>
        <begin position="566"/>
        <end position="580"/>
    </location>
</feature>
<gene>
    <name evidence="3" type="ORF">PVAG01_08104</name>
</gene>